<dbReference type="Pfam" id="PF16859">
    <property type="entry name" value="TetR_C_11"/>
    <property type="match status" value="1"/>
</dbReference>
<dbReference type="EMBL" id="BSUK01000001">
    <property type="protein sequence ID" value="GMA24434.1"/>
    <property type="molecule type" value="Genomic_DNA"/>
</dbReference>
<evidence type="ECO:0000259" key="5">
    <source>
        <dbReference type="PROSITE" id="PS50977"/>
    </source>
</evidence>
<evidence type="ECO:0000256" key="1">
    <source>
        <dbReference type="ARBA" id="ARBA00023015"/>
    </source>
</evidence>
<dbReference type="InterPro" id="IPR009057">
    <property type="entry name" value="Homeodomain-like_sf"/>
</dbReference>
<reference evidence="7" key="1">
    <citation type="journal article" date="2019" name="Int. J. Syst. Evol. Microbiol.">
        <title>The Global Catalogue of Microorganisms (GCM) 10K type strain sequencing project: providing services to taxonomists for standard genome sequencing and annotation.</title>
        <authorList>
            <consortium name="The Broad Institute Genomics Platform"/>
            <consortium name="The Broad Institute Genome Sequencing Center for Infectious Disease"/>
            <person name="Wu L."/>
            <person name="Ma J."/>
        </authorList>
    </citation>
    <scope>NUCLEOTIDE SEQUENCE [LARGE SCALE GENOMIC DNA]</scope>
    <source>
        <strain evidence="7">NBRC 106348</strain>
    </source>
</reference>
<dbReference type="Gene3D" id="1.10.357.10">
    <property type="entry name" value="Tetracycline Repressor, domain 2"/>
    <property type="match status" value="1"/>
</dbReference>
<dbReference type="InterPro" id="IPR011075">
    <property type="entry name" value="TetR_C"/>
</dbReference>
<keyword evidence="7" id="KW-1185">Reference proteome</keyword>
<dbReference type="Proteomes" id="UP001157091">
    <property type="component" value="Unassembled WGS sequence"/>
</dbReference>
<evidence type="ECO:0000256" key="3">
    <source>
        <dbReference type="ARBA" id="ARBA00023163"/>
    </source>
</evidence>
<feature type="domain" description="HTH tetR-type" evidence="5">
    <location>
        <begin position="16"/>
        <end position="76"/>
    </location>
</feature>
<gene>
    <name evidence="6" type="ORF">GCM10025864_21930</name>
</gene>
<dbReference type="RefSeq" id="WP_284293238.1">
    <property type="nucleotide sequence ID" value="NZ_BSUK01000001.1"/>
</dbReference>
<evidence type="ECO:0000256" key="4">
    <source>
        <dbReference type="PROSITE-ProRule" id="PRU00335"/>
    </source>
</evidence>
<keyword evidence="3" id="KW-0804">Transcription</keyword>
<name>A0ABQ6I397_9MICO</name>
<evidence type="ECO:0000313" key="6">
    <source>
        <dbReference type="EMBL" id="GMA24434.1"/>
    </source>
</evidence>
<accession>A0ABQ6I397</accession>
<keyword evidence="2 4" id="KW-0238">DNA-binding</keyword>
<dbReference type="PANTHER" id="PTHR30055">
    <property type="entry name" value="HTH-TYPE TRANSCRIPTIONAL REGULATOR RUTR"/>
    <property type="match status" value="1"/>
</dbReference>
<keyword evidence="1" id="KW-0805">Transcription regulation</keyword>
<sequence length="162" mass="17767">MSSAVTESVRRRRRGPELEAALLDAAWDELCSVGYARLTMESVAARAETGVAVLYRRWANKEELTLAALERRRTTTRTELPDTGNLRDDLVATLRTMSERSSAFWGVVTGAAFSGLLGESGLTPAQVRERILGEGARSRVDALYRRAQGRGSSISSGFRQAF</sequence>
<evidence type="ECO:0000313" key="7">
    <source>
        <dbReference type="Proteomes" id="UP001157091"/>
    </source>
</evidence>
<dbReference type="SUPFAM" id="SSF46689">
    <property type="entry name" value="Homeodomain-like"/>
    <property type="match status" value="1"/>
</dbReference>
<proteinExistence type="predicted"/>
<protein>
    <recommendedName>
        <fullName evidence="5">HTH tetR-type domain-containing protein</fullName>
    </recommendedName>
</protein>
<comment type="caution">
    <text evidence="6">The sequence shown here is derived from an EMBL/GenBank/DDBJ whole genome shotgun (WGS) entry which is preliminary data.</text>
</comment>
<dbReference type="Pfam" id="PF00440">
    <property type="entry name" value="TetR_N"/>
    <property type="match status" value="1"/>
</dbReference>
<dbReference type="InterPro" id="IPR001647">
    <property type="entry name" value="HTH_TetR"/>
</dbReference>
<dbReference type="PROSITE" id="PS50977">
    <property type="entry name" value="HTH_TETR_2"/>
    <property type="match status" value="1"/>
</dbReference>
<feature type="DNA-binding region" description="H-T-H motif" evidence="4">
    <location>
        <begin position="39"/>
        <end position="58"/>
    </location>
</feature>
<organism evidence="6 7">
    <name type="scientific">Luteimicrobium album</name>
    <dbReference type="NCBI Taxonomy" id="1054550"/>
    <lineage>
        <taxon>Bacteria</taxon>
        <taxon>Bacillati</taxon>
        <taxon>Actinomycetota</taxon>
        <taxon>Actinomycetes</taxon>
        <taxon>Micrococcales</taxon>
        <taxon>Luteimicrobium</taxon>
    </lineage>
</organism>
<dbReference type="PANTHER" id="PTHR30055:SF148">
    <property type="entry name" value="TETR-FAMILY TRANSCRIPTIONAL REGULATOR"/>
    <property type="match status" value="1"/>
</dbReference>
<dbReference type="InterPro" id="IPR050109">
    <property type="entry name" value="HTH-type_TetR-like_transc_reg"/>
</dbReference>
<evidence type="ECO:0000256" key="2">
    <source>
        <dbReference type="ARBA" id="ARBA00023125"/>
    </source>
</evidence>